<name>A0A504IRZ0_9FLAO</name>
<dbReference type="OrthoDB" id="1024052at2"/>
<keyword evidence="1" id="KW-0812">Transmembrane</keyword>
<feature type="transmembrane region" description="Helical" evidence="1">
    <location>
        <begin position="137"/>
        <end position="156"/>
    </location>
</feature>
<comment type="caution">
    <text evidence="2">The sequence shown here is derived from an EMBL/GenBank/DDBJ whole genome shotgun (WGS) entry which is preliminary data.</text>
</comment>
<dbReference type="AlphaFoldDB" id="A0A504IRZ0"/>
<feature type="transmembrane region" description="Helical" evidence="1">
    <location>
        <begin position="12"/>
        <end position="31"/>
    </location>
</feature>
<reference evidence="2 3" key="1">
    <citation type="submission" date="2019-06" db="EMBL/GenBank/DDBJ databases">
        <authorList>
            <person name="Meng X."/>
        </authorList>
    </citation>
    <scope>NUCLEOTIDE SEQUENCE [LARGE SCALE GENOMIC DNA]</scope>
    <source>
        <strain evidence="2 3">M625</strain>
    </source>
</reference>
<organism evidence="2 3">
    <name type="scientific">Aquimarina algicola</name>
    <dbReference type="NCBI Taxonomy" id="2589995"/>
    <lineage>
        <taxon>Bacteria</taxon>
        <taxon>Pseudomonadati</taxon>
        <taxon>Bacteroidota</taxon>
        <taxon>Flavobacteriia</taxon>
        <taxon>Flavobacteriales</taxon>
        <taxon>Flavobacteriaceae</taxon>
        <taxon>Aquimarina</taxon>
    </lineage>
</organism>
<dbReference type="EMBL" id="VFWZ01000011">
    <property type="protein sequence ID" value="TPN81237.1"/>
    <property type="molecule type" value="Genomic_DNA"/>
</dbReference>
<gene>
    <name evidence="2" type="ORF">FHK87_24960</name>
</gene>
<evidence type="ECO:0008006" key="4">
    <source>
        <dbReference type="Google" id="ProtNLM"/>
    </source>
</evidence>
<dbReference type="RefSeq" id="WP_140597611.1">
    <property type="nucleotide sequence ID" value="NZ_VFWZ01000011.1"/>
</dbReference>
<evidence type="ECO:0000313" key="3">
    <source>
        <dbReference type="Proteomes" id="UP000315540"/>
    </source>
</evidence>
<evidence type="ECO:0000256" key="1">
    <source>
        <dbReference type="SAM" id="Phobius"/>
    </source>
</evidence>
<keyword evidence="3" id="KW-1185">Reference proteome</keyword>
<accession>A0A504IRZ0</accession>
<proteinExistence type="predicted"/>
<sequence>MILLTAMNAEFLKVGILLLAVSVLLMGFVTGLKKLFTKNKKKFFIYILIVLLLFGLTALLSNEKVLDDIPLNSFIGFQIIFLIFGGLHVLALRKFFPDLNEKTTSFWSEFLYTVVTVCLGLISFIYVVGIFKPEYKYIFTASAICFVVPFMLVKLYEFSISIPVPVYKKWFYPVDKKVKDPKDEELINPLVISFEFNKGKNLDEISNFRLKAPEKMEFGKLFYFFINDYNERHPGGEIKFLDDQNNPFGWIFHTKPNWFGIQRHIDFTRTVDSNNIKENDVIICRRA</sequence>
<dbReference type="InterPro" id="IPR035177">
    <property type="entry name" value="TssN"/>
</dbReference>
<feature type="transmembrane region" description="Helical" evidence="1">
    <location>
        <begin position="73"/>
        <end position="90"/>
    </location>
</feature>
<dbReference type="Pfam" id="PF17555">
    <property type="entry name" value="TssN"/>
    <property type="match status" value="1"/>
</dbReference>
<evidence type="ECO:0000313" key="2">
    <source>
        <dbReference type="EMBL" id="TPN81237.1"/>
    </source>
</evidence>
<keyword evidence="1" id="KW-1133">Transmembrane helix</keyword>
<dbReference type="Proteomes" id="UP000315540">
    <property type="component" value="Unassembled WGS sequence"/>
</dbReference>
<feature type="transmembrane region" description="Helical" evidence="1">
    <location>
        <begin position="43"/>
        <end position="61"/>
    </location>
</feature>
<protein>
    <recommendedName>
        <fullName evidence="4">TssN family type VI secretion system protein</fullName>
    </recommendedName>
</protein>
<feature type="transmembrane region" description="Helical" evidence="1">
    <location>
        <begin position="110"/>
        <end position="131"/>
    </location>
</feature>
<keyword evidence="1" id="KW-0472">Membrane</keyword>